<evidence type="ECO:0008006" key="3">
    <source>
        <dbReference type="Google" id="ProtNLM"/>
    </source>
</evidence>
<keyword evidence="2" id="KW-1185">Reference proteome</keyword>
<reference evidence="1 2" key="1">
    <citation type="submission" date="2013-03" db="EMBL/GenBank/DDBJ databases">
        <title>The Genome Sequence of Phialophora europaea CBS 101466.</title>
        <authorList>
            <consortium name="The Broad Institute Genomics Platform"/>
            <person name="Cuomo C."/>
            <person name="de Hoog S."/>
            <person name="Gorbushina A."/>
            <person name="Walker B."/>
            <person name="Young S.K."/>
            <person name="Zeng Q."/>
            <person name="Gargeya S."/>
            <person name="Fitzgerald M."/>
            <person name="Haas B."/>
            <person name="Abouelleil A."/>
            <person name="Allen A.W."/>
            <person name="Alvarado L."/>
            <person name="Arachchi H.M."/>
            <person name="Berlin A.M."/>
            <person name="Chapman S.B."/>
            <person name="Gainer-Dewar J."/>
            <person name="Goldberg J."/>
            <person name="Griggs A."/>
            <person name="Gujja S."/>
            <person name="Hansen M."/>
            <person name="Howarth C."/>
            <person name="Imamovic A."/>
            <person name="Ireland A."/>
            <person name="Larimer J."/>
            <person name="McCowan C."/>
            <person name="Murphy C."/>
            <person name="Pearson M."/>
            <person name="Poon T.W."/>
            <person name="Priest M."/>
            <person name="Roberts A."/>
            <person name="Saif S."/>
            <person name="Shea T."/>
            <person name="Sisk P."/>
            <person name="Sykes S."/>
            <person name="Wortman J."/>
            <person name="Nusbaum C."/>
            <person name="Birren B."/>
        </authorList>
    </citation>
    <scope>NUCLEOTIDE SEQUENCE [LARGE SCALE GENOMIC DNA]</scope>
    <source>
        <strain evidence="1 2">CBS 101466</strain>
    </source>
</reference>
<dbReference type="EMBL" id="KB822721">
    <property type="protein sequence ID" value="ETN39404.1"/>
    <property type="molecule type" value="Genomic_DNA"/>
</dbReference>
<accession>W2RUP0</accession>
<evidence type="ECO:0000313" key="1">
    <source>
        <dbReference type="EMBL" id="ETN39404.1"/>
    </source>
</evidence>
<dbReference type="InParanoid" id="W2RUP0"/>
<dbReference type="AlphaFoldDB" id="W2RUP0"/>
<dbReference type="RefSeq" id="XP_008718189.1">
    <property type="nucleotide sequence ID" value="XM_008719967.1"/>
</dbReference>
<dbReference type="OrthoDB" id="443402at2759"/>
<name>W2RUP0_CYPE1</name>
<dbReference type="VEuPathDB" id="FungiDB:HMPREF1541_05627"/>
<dbReference type="STRING" id="1220924.W2RUP0"/>
<organism evidence="1 2">
    <name type="scientific">Cyphellophora europaea (strain CBS 101466)</name>
    <name type="common">Phialophora europaea</name>
    <dbReference type="NCBI Taxonomy" id="1220924"/>
    <lineage>
        <taxon>Eukaryota</taxon>
        <taxon>Fungi</taxon>
        <taxon>Dikarya</taxon>
        <taxon>Ascomycota</taxon>
        <taxon>Pezizomycotina</taxon>
        <taxon>Eurotiomycetes</taxon>
        <taxon>Chaetothyriomycetidae</taxon>
        <taxon>Chaetothyriales</taxon>
        <taxon>Cyphellophoraceae</taxon>
        <taxon>Cyphellophora</taxon>
    </lineage>
</organism>
<protein>
    <recommendedName>
        <fullName evidence="3">Fungal N-terminal domain-containing protein</fullName>
    </recommendedName>
</protein>
<gene>
    <name evidence="1" type="ORF">HMPREF1541_05627</name>
</gene>
<dbReference type="HOGENOM" id="CLU_1786647_0_0_1"/>
<dbReference type="GeneID" id="19972966"/>
<evidence type="ECO:0000313" key="2">
    <source>
        <dbReference type="Proteomes" id="UP000030752"/>
    </source>
</evidence>
<sequence>MDPLSALSLACNVIQLVEWSIEGARTCKELCDNGSLDDNNRVEKYTLEVAAANKEVQTALQSAKSSGGTTRVQRIAQDASSTANELKIVLNRLKLSKSQGIKKIGGAFKTTLKTLISSGTIKKLQQRLELQEKALRSTILKDL</sequence>
<proteinExistence type="predicted"/>
<dbReference type="Proteomes" id="UP000030752">
    <property type="component" value="Unassembled WGS sequence"/>
</dbReference>